<protein>
    <recommendedName>
        <fullName evidence="7">2-(3-amino-3-carboxypropyl)histidine synthase subunit 2</fullName>
    </recommendedName>
</protein>
<reference evidence="9 10" key="1">
    <citation type="journal article" date="2018" name="Mol. Biol. Evol.">
        <title>Analysis of the draft genome of the red seaweed Gracilariopsis chorda provides insights into genome size evolution in Rhodophyta.</title>
        <authorList>
            <person name="Lee J."/>
            <person name="Yang E.C."/>
            <person name="Graf L."/>
            <person name="Yang J.H."/>
            <person name="Qiu H."/>
            <person name="Zel Zion U."/>
            <person name="Chan C.X."/>
            <person name="Stephens T.G."/>
            <person name="Weber A.P.M."/>
            <person name="Boo G.H."/>
            <person name="Boo S.M."/>
            <person name="Kim K.M."/>
            <person name="Shin Y."/>
            <person name="Jung M."/>
            <person name="Lee S.J."/>
            <person name="Yim H.S."/>
            <person name="Lee J.H."/>
            <person name="Bhattacharya D."/>
            <person name="Yoon H.S."/>
        </authorList>
    </citation>
    <scope>NUCLEOTIDE SEQUENCE [LARGE SCALE GENOMIC DNA]</scope>
    <source>
        <strain evidence="9 10">SKKU-2015</strain>
        <tissue evidence="9">Whole body</tissue>
    </source>
</reference>
<dbReference type="SFLD" id="SFLDG01121">
    <property type="entry name" value="Diphthamide_biosynthesis"/>
    <property type="match status" value="1"/>
</dbReference>
<comment type="similarity">
    <text evidence="3 7">Belongs to the DPH1/DPH2 family. DPH2 subfamily.</text>
</comment>
<dbReference type="EMBL" id="NBIV01000032">
    <property type="protein sequence ID" value="PXF46870.1"/>
    <property type="molecule type" value="Genomic_DNA"/>
</dbReference>
<comment type="cofactor">
    <cofactor evidence="1">
        <name>[4Fe-4S] cluster</name>
        <dbReference type="ChEBI" id="CHEBI:49883"/>
    </cofactor>
</comment>
<evidence type="ECO:0000256" key="6">
    <source>
        <dbReference type="ARBA" id="ARBA00023014"/>
    </source>
</evidence>
<dbReference type="SFLD" id="SFLDS00032">
    <property type="entry name" value="Radical_SAM_3-amino-3-carboxyp"/>
    <property type="match status" value="1"/>
</dbReference>
<comment type="caution">
    <text evidence="9">The sequence shown here is derived from an EMBL/GenBank/DDBJ whole genome shotgun (WGS) entry which is preliminary data.</text>
</comment>
<proteinExistence type="inferred from homology"/>
<dbReference type="GO" id="GO:0046872">
    <property type="term" value="F:metal ion binding"/>
    <property type="evidence" value="ECO:0007669"/>
    <property type="project" value="UniProtKB-KW"/>
</dbReference>
<organism evidence="9 10">
    <name type="scientific">Gracilariopsis chorda</name>
    <dbReference type="NCBI Taxonomy" id="448386"/>
    <lineage>
        <taxon>Eukaryota</taxon>
        <taxon>Rhodophyta</taxon>
        <taxon>Florideophyceae</taxon>
        <taxon>Rhodymeniophycidae</taxon>
        <taxon>Gracilariales</taxon>
        <taxon>Gracilariaceae</taxon>
        <taxon>Gracilariopsis</taxon>
    </lineage>
</organism>
<dbReference type="InterPro" id="IPR010014">
    <property type="entry name" value="DHP2"/>
</dbReference>
<dbReference type="AlphaFoldDB" id="A0A2V3J0H9"/>
<dbReference type="InterPro" id="IPR042263">
    <property type="entry name" value="DPH1/DPH2_1"/>
</dbReference>
<dbReference type="PANTHER" id="PTHR10762">
    <property type="entry name" value="DIPHTHAMIDE BIOSYNTHESIS PROTEIN"/>
    <property type="match status" value="1"/>
</dbReference>
<dbReference type="Proteomes" id="UP000247409">
    <property type="component" value="Unassembled WGS sequence"/>
</dbReference>
<keyword evidence="4 7" id="KW-0479">Metal-binding</keyword>
<keyword evidence="6 7" id="KW-0411">Iron-sulfur</keyword>
<dbReference type="OrthoDB" id="449241at2759"/>
<keyword evidence="10" id="KW-1185">Reference proteome</keyword>
<evidence type="ECO:0000256" key="3">
    <source>
        <dbReference type="ARBA" id="ARBA00006179"/>
    </source>
</evidence>
<feature type="compositionally biased region" description="Basic and acidic residues" evidence="8">
    <location>
        <begin position="515"/>
        <end position="524"/>
    </location>
</feature>
<comment type="function">
    <text evidence="7">Required for the first step of diphthamide biosynthesis, a post-translational modification of histidine which occurs in elongation factor 2. DPH1 and DPH2 transfer a 3-amino-3-carboxypropyl (ACP) group from S-adenosyl-L-methionine (SAM) to a histidine residue, the reaction is assisted by a reduction system comprising DPH3 and a NADH-dependent reductase. Facilitates the reduction of the catalytic iron-sulfur cluster found in the DPH1 subunit.</text>
</comment>
<dbReference type="Pfam" id="PF01866">
    <property type="entry name" value="Diphthamide_syn"/>
    <property type="match status" value="2"/>
</dbReference>
<dbReference type="NCBIfam" id="TIGR00322">
    <property type="entry name" value="diphth2_R"/>
    <property type="match status" value="1"/>
</dbReference>
<dbReference type="UniPathway" id="UPA00559"/>
<dbReference type="InterPro" id="IPR016435">
    <property type="entry name" value="DPH1/DPH2"/>
</dbReference>
<evidence type="ECO:0000256" key="8">
    <source>
        <dbReference type="SAM" id="MobiDB-lite"/>
    </source>
</evidence>
<evidence type="ECO:0000256" key="4">
    <source>
        <dbReference type="ARBA" id="ARBA00022723"/>
    </source>
</evidence>
<dbReference type="GO" id="GO:0017183">
    <property type="term" value="P:protein histidyl modification to diphthamide"/>
    <property type="evidence" value="ECO:0007669"/>
    <property type="project" value="UniProtKB-UniPathway"/>
</dbReference>
<dbReference type="STRING" id="448386.A0A2V3J0H9"/>
<evidence type="ECO:0000313" key="9">
    <source>
        <dbReference type="EMBL" id="PXF46870.1"/>
    </source>
</evidence>
<dbReference type="NCBIfam" id="TIGR00272">
    <property type="entry name" value="DPH2"/>
    <property type="match status" value="1"/>
</dbReference>
<evidence type="ECO:0000256" key="1">
    <source>
        <dbReference type="ARBA" id="ARBA00001966"/>
    </source>
</evidence>
<comment type="pathway">
    <text evidence="2 7">Protein modification; peptidyl-diphthamide biosynthesis.</text>
</comment>
<evidence type="ECO:0000256" key="2">
    <source>
        <dbReference type="ARBA" id="ARBA00005156"/>
    </source>
</evidence>
<sequence length="524" mass="58223">MPGLSEEVLQSFTFWLQSSNDGESECTINNAKQVLDDYYVEKTAEVVSEYAHGDIFYVALQFPDNLLHFAPLIFEALRHFTFMNQNEQGKTSVTDINYFVLGDTSYGECCVDEVAAQHLYSNLVVHYGSACLSPTRSLPVLYVFPRFTFADPQAACTTFKKSMDEVLRLDTVSRVVILYDLGLECCFRKDRFQIGQNCVSFASFDTEKDIHVAMPRAQNVHNVVEPASDSRGGAADKTFVGAHVFENGKTPEQNTAFVWYTYSLEKEDFSAMVRNAAIQLSTGASYSCRKFFGISLTAEQFDSNKLIDTSRILRKRFAAVGKVESAERIGIIPGTLGVSGNVEIIERCKTLIKQSGKRSYVILVGKPNPVKLANYPEIDVFVLVACPQNGIIDSKEYLRPIITPFELEAAILNGGDIFSSSYTMEFHDLLQKKLELTDDTAEETQLVVRGDWSIAVTGSGAGADYLTNRHWQGLKYEEGGSEDETPMGSLSTHIQEGESGIASGYSRERRNHGKNTTDKNDADS</sequence>
<keyword evidence="5 7" id="KW-0408">Iron</keyword>
<evidence type="ECO:0000256" key="7">
    <source>
        <dbReference type="RuleBase" id="RU364133"/>
    </source>
</evidence>
<evidence type="ECO:0000256" key="5">
    <source>
        <dbReference type="ARBA" id="ARBA00023004"/>
    </source>
</evidence>
<dbReference type="GO" id="GO:0051536">
    <property type="term" value="F:iron-sulfur cluster binding"/>
    <property type="evidence" value="ECO:0007669"/>
    <property type="project" value="UniProtKB-KW"/>
</dbReference>
<accession>A0A2V3J0H9</accession>
<gene>
    <name evidence="9" type="ORF">BWQ96_03399</name>
</gene>
<dbReference type="InterPro" id="IPR042265">
    <property type="entry name" value="DPH1/DPH2_3"/>
</dbReference>
<dbReference type="GO" id="GO:0090560">
    <property type="term" value="F:2-(3-amino-3-carboxypropyl)histidine synthase activity"/>
    <property type="evidence" value="ECO:0007669"/>
    <property type="project" value="InterPro"/>
</dbReference>
<dbReference type="PANTHER" id="PTHR10762:SF2">
    <property type="entry name" value="2-(3-AMINO-3-CARBOXYPROPYL)HISTIDINE SYNTHASE SUBUNIT 2"/>
    <property type="match status" value="1"/>
</dbReference>
<evidence type="ECO:0000313" key="10">
    <source>
        <dbReference type="Proteomes" id="UP000247409"/>
    </source>
</evidence>
<name>A0A2V3J0H9_9FLOR</name>
<dbReference type="Gene3D" id="3.40.50.11860">
    <property type="entry name" value="Diphthamide synthesis DPH1/DPH2 domain 3"/>
    <property type="match status" value="1"/>
</dbReference>
<feature type="region of interest" description="Disordered" evidence="8">
    <location>
        <begin position="477"/>
        <end position="524"/>
    </location>
</feature>
<dbReference type="FunFam" id="3.40.50.11860:FF:000001">
    <property type="entry name" value="2-(3-amino-3-carboxypropyl)histidine synthase subunit 2"/>
    <property type="match status" value="1"/>
</dbReference>
<dbReference type="Gene3D" id="3.40.50.11840">
    <property type="entry name" value="Diphthamide synthesis DPH1/DPH2 domain 1"/>
    <property type="match status" value="1"/>
</dbReference>